<dbReference type="EMBL" id="CP007035">
    <property type="protein sequence ID" value="AHF17824.1"/>
    <property type="molecule type" value="Genomic_DNA"/>
</dbReference>
<protein>
    <submittedName>
        <fullName evidence="1">Uncharacterized protein</fullName>
    </submittedName>
</protein>
<accession>W0F8N5</accession>
<dbReference type="KEGG" id="nso:NIASO_14780"/>
<dbReference type="AlphaFoldDB" id="W0F8N5"/>
<reference evidence="1 2" key="1">
    <citation type="submission" date="2013-12" db="EMBL/GenBank/DDBJ databases">
        <authorList>
            <consortium name="DOE Joint Genome Institute"/>
            <person name="Eisen J."/>
            <person name="Huntemann M."/>
            <person name="Han J."/>
            <person name="Chen A."/>
            <person name="Kyrpides N."/>
            <person name="Mavromatis K."/>
            <person name="Markowitz V."/>
            <person name="Palaniappan K."/>
            <person name="Ivanova N."/>
            <person name="Schaumberg A."/>
            <person name="Pati A."/>
            <person name="Liolios K."/>
            <person name="Nordberg H.P."/>
            <person name="Cantor M.N."/>
            <person name="Hua S.X."/>
            <person name="Woyke T."/>
        </authorList>
    </citation>
    <scope>NUCLEOTIDE SEQUENCE [LARGE SCALE GENOMIC DNA]</scope>
    <source>
        <strain evidence="2">DSM 19437</strain>
    </source>
</reference>
<gene>
    <name evidence="1" type="ORF">NIASO_14780</name>
</gene>
<proteinExistence type="predicted"/>
<dbReference type="Proteomes" id="UP000003586">
    <property type="component" value="Chromosome"/>
</dbReference>
<evidence type="ECO:0000313" key="2">
    <source>
        <dbReference type="Proteomes" id="UP000003586"/>
    </source>
</evidence>
<sequence>MGGIIWYLRKDESIKKIPDEMLRHHQKEDI</sequence>
<evidence type="ECO:0000313" key="1">
    <source>
        <dbReference type="EMBL" id="AHF17824.1"/>
    </source>
</evidence>
<dbReference type="HOGENOM" id="CLU_3404535_0_0_10"/>
<name>W0F8N5_9BACT</name>
<keyword evidence="2" id="KW-1185">Reference proteome</keyword>
<organism evidence="1 2">
    <name type="scientific">Niabella soli DSM 19437</name>
    <dbReference type="NCBI Taxonomy" id="929713"/>
    <lineage>
        <taxon>Bacteria</taxon>
        <taxon>Pseudomonadati</taxon>
        <taxon>Bacteroidota</taxon>
        <taxon>Chitinophagia</taxon>
        <taxon>Chitinophagales</taxon>
        <taxon>Chitinophagaceae</taxon>
        <taxon>Niabella</taxon>
    </lineage>
</organism>